<sequence length="133" mass="15048">MSNADEMHPESTPDLFEMLKAGSPPHQPPHPTETKQKPAKRVRRGANQKVAAKQPVSGGSASTAYLTDEDVARRFQVSRQTIWRWVGASHFPAPFKLSTGTSRWRLEEILTFERKLPRFTPEVGSNNPKRKRT</sequence>
<evidence type="ECO:0000313" key="3">
    <source>
        <dbReference type="Proteomes" id="UP000068382"/>
    </source>
</evidence>
<comment type="caution">
    <text evidence="2">The sequence shown here is derived from an EMBL/GenBank/DDBJ whole genome shotgun (WGS) entry which is preliminary data.</text>
</comment>
<organism evidence="2 3">
    <name type="scientific">Tritonibacter horizontis</name>
    <dbReference type="NCBI Taxonomy" id="1768241"/>
    <lineage>
        <taxon>Bacteria</taxon>
        <taxon>Pseudomonadati</taxon>
        <taxon>Pseudomonadota</taxon>
        <taxon>Alphaproteobacteria</taxon>
        <taxon>Rhodobacterales</taxon>
        <taxon>Paracoccaceae</taxon>
        <taxon>Tritonibacter</taxon>
    </lineage>
</organism>
<proteinExistence type="predicted"/>
<dbReference type="Gene3D" id="1.10.238.160">
    <property type="match status" value="1"/>
</dbReference>
<dbReference type="RefSeq" id="WP_232367848.1">
    <property type="nucleotide sequence ID" value="NZ_LPUY01000111.1"/>
</dbReference>
<protein>
    <recommendedName>
        <fullName evidence="4">Prophage CP4-57 regulatory protein (AlpA)</fullName>
    </recommendedName>
</protein>
<dbReference type="InterPro" id="IPR009061">
    <property type="entry name" value="DNA-bd_dom_put_sf"/>
</dbReference>
<gene>
    <name evidence="2" type="ORF">TRIHO_40190</name>
</gene>
<evidence type="ECO:0008006" key="4">
    <source>
        <dbReference type="Google" id="ProtNLM"/>
    </source>
</evidence>
<dbReference type="AlphaFoldDB" id="A0A132BTQ6"/>
<dbReference type="SUPFAM" id="SSF46955">
    <property type="entry name" value="Putative DNA-binding domain"/>
    <property type="match status" value="1"/>
</dbReference>
<accession>A0A132BTQ6</accession>
<name>A0A132BTQ6_9RHOB</name>
<feature type="compositionally biased region" description="Basic residues" evidence="1">
    <location>
        <begin position="37"/>
        <end position="46"/>
    </location>
</feature>
<feature type="compositionally biased region" description="Basic and acidic residues" evidence="1">
    <location>
        <begin position="1"/>
        <end position="11"/>
    </location>
</feature>
<feature type="region of interest" description="Disordered" evidence="1">
    <location>
        <begin position="1"/>
        <end position="63"/>
    </location>
</feature>
<keyword evidence="3" id="KW-1185">Reference proteome</keyword>
<dbReference type="EMBL" id="LPUY01000111">
    <property type="protein sequence ID" value="KUP91130.1"/>
    <property type="molecule type" value="Genomic_DNA"/>
</dbReference>
<evidence type="ECO:0000313" key="2">
    <source>
        <dbReference type="EMBL" id="KUP91130.1"/>
    </source>
</evidence>
<reference evidence="2 3" key="1">
    <citation type="submission" date="2015-12" db="EMBL/GenBank/DDBJ databases">
        <title>Genome sequence of the marine Rhodobacteraceae strain O3.65, Candidatus Tritonibacter horizontis.</title>
        <authorList>
            <person name="Poehlein A."/>
            <person name="Giebel H.A."/>
            <person name="Voget S."/>
            <person name="Brinkhoff T."/>
        </authorList>
    </citation>
    <scope>NUCLEOTIDE SEQUENCE [LARGE SCALE GENOMIC DNA]</scope>
    <source>
        <strain evidence="2 3">O3.65</strain>
    </source>
</reference>
<dbReference type="Proteomes" id="UP000068382">
    <property type="component" value="Unassembled WGS sequence"/>
</dbReference>
<evidence type="ECO:0000256" key="1">
    <source>
        <dbReference type="SAM" id="MobiDB-lite"/>
    </source>
</evidence>